<dbReference type="EMBL" id="MU269198">
    <property type="protein sequence ID" value="KAH7903122.1"/>
    <property type="molecule type" value="Genomic_DNA"/>
</dbReference>
<name>A0ACB7ZQZ9_9AGAM</name>
<organism evidence="1 2">
    <name type="scientific">Hygrophoropsis aurantiaca</name>
    <dbReference type="NCBI Taxonomy" id="72124"/>
    <lineage>
        <taxon>Eukaryota</taxon>
        <taxon>Fungi</taxon>
        <taxon>Dikarya</taxon>
        <taxon>Basidiomycota</taxon>
        <taxon>Agaricomycotina</taxon>
        <taxon>Agaricomycetes</taxon>
        <taxon>Agaricomycetidae</taxon>
        <taxon>Boletales</taxon>
        <taxon>Coniophorineae</taxon>
        <taxon>Hygrophoropsidaceae</taxon>
        <taxon>Hygrophoropsis</taxon>
    </lineage>
</organism>
<comment type="caution">
    <text evidence="1">The sequence shown here is derived from an EMBL/GenBank/DDBJ whole genome shotgun (WGS) entry which is preliminary data.</text>
</comment>
<reference evidence="1" key="1">
    <citation type="journal article" date="2021" name="New Phytol.">
        <title>Evolutionary innovations through gain and loss of genes in the ectomycorrhizal Boletales.</title>
        <authorList>
            <person name="Wu G."/>
            <person name="Miyauchi S."/>
            <person name="Morin E."/>
            <person name="Kuo A."/>
            <person name="Drula E."/>
            <person name="Varga T."/>
            <person name="Kohler A."/>
            <person name="Feng B."/>
            <person name="Cao Y."/>
            <person name="Lipzen A."/>
            <person name="Daum C."/>
            <person name="Hundley H."/>
            <person name="Pangilinan J."/>
            <person name="Johnson J."/>
            <person name="Barry K."/>
            <person name="LaButti K."/>
            <person name="Ng V."/>
            <person name="Ahrendt S."/>
            <person name="Min B."/>
            <person name="Choi I.G."/>
            <person name="Park H."/>
            <person name="Plett J.M."/>
            <person name="Magnuson J."/>
            <person name="Spatafora J.W."/>
            <person name="Nagy L.G."/>
            <person name="Henrissat B."/>
            <person name="Grigoriev I.V."/>
            <person name="Yang Z.L."/>
            <person name="Xu J."/>
            <person name="Martin F.M."/>
        </authorList>
    </citation>
    <scope>NUCLEOTIDE SEQUENCE</scope>
    <source>
        <strain evidence="1">ATCC 28755</strain>
    </source>
</reference>
<accession>A0ACB7ZQZ9</accession>
<sequence>MYPDHSDSQLFSQNPGDHNGNQTRGGLDSSGQLWTESQSPQKGFYISSSVQTGLRLSTSVQIGYRLSQHHRDITKHYILLTIVLED</sequence>
<evidence type="ECO:0000313" key="2">
    <source>
        <dbReference type="Proteomes" id="UP000790377"/>
    </source>
</evidence>
<gene>
    <name evidence="1" type="ORF">BJ138DRAFT_1120703</name>
</gene>
<keyword evidence="2" id="KW-1185">Reference proteome</keyword>
<dbReference type="Proteomes" id="UP000790377">
    <property type="component" value="Unassembled WGS sequence"/>
</dbReference>
<protein>
    <submittedName>
        <fullName evidence="1">Uncharacterized protein</fullName>
    </submittedName>
</protein>
<proteinExistence type="predicted"/>
<evidence type="ECO:0000313" key="1">
    <source>
        <dbReference type="EMBL" id="KAH7903122.1"/>
    </source>
</evidence>